<evidence type="ECO:0000313" key="1">
    <source>
        <dbReference type="EMBL" id="QKZ25906.1"/>
    </source>
</evidence>
<dbReference type="EMBL" id="MT551014">
    <property type="protein sequence ID" value="QKZ25930.1"/>
    <property type="molecule type" value="Genomic_DNA"/>
</dbReference>
<protein>
    <submittedName>
        <fullName evidence="3">Uncharacterized protein</fullName>
    </submittedName>
</protein>
<evidence type="ECO:0000313" key="2">
    <source>
        <dbReference type="EMBL" id="QKZ25930.1"/>
    </source>
</evidence>
<dbReference type="AlphaFoldDB" id="A0A7D5H513"/>
<evidence type="ECO:0000313" key="4">
    <source>
        <dbReference type="EMBL" id="QKZ26045.1"/>
    </source>
</evidence>
<dbReference type="EMBL" id="MT551015">
    <property type="protein sequence ID" value="QKZ25954.1"/>
    <property type="molecule type" value="Genomic_DNA"/>
</dbReference>
<proteinExistence type="predicted"/>
<evidence type="ECO:0000313" key="3">
    <source>
        <dbReference type="EMBL" id="QKZ25954.1"/>
    </source>
</evidence>
<dbReference type="EMBL" id="MT551019">
    <property type="protein sequence ID" value="QKZ26045.1"/>
    <property type="molecule type" value="Genomic_DNA"/>
</dbReference>
<sequence>MFYPSKGSRVKGGLPLCRLKVVGGPLQNISVGRAFLHRASRSILVRYDQVASQMSSFNFFLDRCFFVCEYFDMLCGMLFELWI</sequence>
<reference evidence="3" key="1">
    <citation type="journal article" date="2020" name="Microbiol. Resour. Announc.">
        <title>Draft Genome Sequences of 10 Strains of Pseudomonas syringae pv. actinidiae Biovar 1, a Major Kiwifruit Bacterial Canker Pathogen in Japan.</title>
        <authorList>
            <person name="Fujikawa T."/>
            <person name="Hatomi H."/>
            <person name="Sawada H."/>
        </authorList>
    </citation>
    <scope>NUCLEOTIDE SEQUENCE</scope>
    <source>
        <strain evidence="4">MAFF302091</strain>
        <strain evidence="3">MAFF302133</strain>
        <strain evidence="2">MAFF302145</strain>
        <strain evidence="1">MAFF613024</strain>
    </source>
</reference>
<dbReference type="EMBL" id="MT551013">
    <property type="protein sequence ID" value="QKZ25906.1"/>
    <property type="molecule type" value="Genomic_DNA"/>
</dbReference>
<accession>A0A7D5H513</accession>
<organism evidence="3">
    <name type="scientific">Pseudomonas syringae pv. actinidiae</name>
    <dbReference type="NCBI Taxonomy" id="103796"/>
    <lineage>
        <taxon>Bacteria</taxon>
        <taxon>Pseudomonadati</taxon>
        <taxon>Pseudomonadota</taxon>
        <taxon>Gammaproteobacteria</taxon>
        <taxon>Pseudomonadales</taxon>
        <taxon>Pseudomonadaceae</taxon>
        <taxon>Pseudomonas</taxon>
        <taxon>Pseudomonas syringae</taxon>
    </lineage>
</organism>
<name>A0A7D5H513_PSESF</name>